<feature type="region of interest" description="Disordered" evidence="1">
    <location>
        <begin position="73"/>
        <end position="97"/>
    </location>
</feature>
<feature type="region of interest" description="Disordered" evidence="1">
    <location>
        <begin position="392"/>
        <end position="436"/>
    </location>
</feature>
<dbReference type="Proteomes" id="UP000239649">
    <property type="component" value="Unassembled WGS sequence"/>
</dbReference>
<dbReference type="InterPro" id="IPR021434">
    <property type="entry name" value="DUF3082"/>
</dbReference>
<keyword evidence="2" id="KW-1133">Transmembrane helix</keyword>
<reference evidence="3 4" key="1">
    <citation type="journal article" date="2018" name="Plant J.">
        <title>Genome sequences of Chlorella sorokiniana UTEX 1602 and Micractinium conductrix SAG 241.80: implications to maltose excretion by a green alga.</title>
        <authorList>
            <person name="Arriola M.B."/>
            <person name="Velmurugan N."/>
            <person name="Zhang Y."/>
            <person name="Plunkett M.H."/>
            <person name="Hondzo H."/>
            <person name="Barney B.M."/>
        </authorList>
    </citation>
    <scope>NUCLEOTIDE SEQUENCE [LARGE SCALE GENOMIC DNA]</scope>
    <source>
        <strain evidence="3 4">SAG 241.80</strain>
    </source>
</reference>
<dbReference type="Pfam" id="PF11282">
    <property type="entry name" value="DUF3082"/>
    <property type="match status" value="1"/>
</dbReference>
<feature type="transmembrane region" description="Helical" evidence="2">
    <location>
        <begin position="159"/>
        <end position="177"/>
    </location>
</feature>
<dbReference type="PANTHER" id="PTHR35733">
    <property type="entry name" value="OS02G0307800 PROTEIN"/>
    <property type="match status" value="1"/>
</dbReference>
<evidence type="ECO:0000313" key="4">
    <source>
        <dbReference type="Proteomes" id="UP000239649"/>
    </source>
</evidence>
<dbReference type="EMBL" id="LHPF02000015">
    <property type="protein sequence ID" value="PSC71348.1"/>
    <property type="molecule type" value="Genomic_DNA"/>
</dbReference>
<protein>
    <submittedName>
        <fullName evidence="3">Uncharacterized protein</fullName>
    </submittedName>
</protein>
<comment type="caution">
    <text evidence="3">The sequence shown here is derived from an EMBL/GenBank/DDBJ whole genome shotgun (WGS) entry which is preliminary data.</text>
</comment>
<organism evidence="3 4">
    <name type="scientific">Micractinium conductrix</name>
    <dbReference type="NCBI Taxonomy" id="554055"/>
    <lineage>
        <taxon>Eukaryota</taxon>
        <taxon>Viridiplantae</taxon>
        <taxon>Chlorophyta</taxon>
        <taxon>core chlorophytes</taxon>
        <taxon>Trebouxiophyceae</taxon>
        <taxon>Chlorellales</taxon>
        <taxon>Chlorellaceae</taxon>
        <taxon>Chlorella clade</taxon>
        <taxon>Micractinium</taxon>
    </lineage>
</organism>
<feature type="transmembrane region" description="Helical" evidence="2">
    <location>
        <begin position="183"/>
        <end position="201"/>
    </location>
</feature>
<dbReference type="AlphaFoldDB" id="A0A2P6VBA3"/>
<feature type="compositionally biased region" description="Low complexity" evidence="1">
    <location>
        <begin position="395"/>
        <end position="411"/>
    </location>
</feature>
<accession>A0A2P6VBA3</accession>
<feature type="region of interest" description="Disordered" evidence="1">
    <location>
        <begin position="1"/>
        <end position="25"/>
    </location>
</feature>
<feature type="compositionally biased region" description="Acidic residues" evidence="1">
    <location>
        <begin position="78"/>
        <end position="90"/>
    </location>
</feature>
<dbReference type="PANTHER" id="PTHR35733:SF1">
    <property type="entry name" value="OS02G0307800 PROTEIN"/>
    <property type="match status" value="1"/>
</dbReference>
<gene>
    <name evidence="3" type="ORF">C2E20_5234</name>
</gene>
<proteinExistence type="predicted"/>
<name>A0A2P6VBA3_9CHLO</name>
<sequence>MGKQPPSGKRHPAAASGGSGGTASAVAARPPLRHGVAYIGLVIVYFVRLFRRRAQKATSERIASVADAAAFGGKEVGGGDEDSDSEDEEEQRAKAATAEKEVTPLQCAIGATQAGLIAWFLFQACTAVDAYFDRQTLPDAYTQYTAHNIAVLVQTVGRGLVYLITFIFGANALGLAGPLLKRFALVLCWAAIIHLAEYALANPMIGMASAAGGYFMPPPAITGGAMKAAIALSEMQHRQEMCLQFDALQGGRAIYPDYYAENIQLRDSCMAGVLGGVTTKKHVHLEDIDLNAFNSNHGFKSLWGEALHYKKAAALKNAVHAALTTGCPSAGIHVPLCAALGGGKMRKVTPSTLQQLEGMSRTLSCLDIPWEQFCPFTTYAGAANNLAASPPRPAIPKWAPAAAPEAAAADGDAMEDDDKENTASQSAADRNKRHRC</sequence>
<dbReference type="GO" id="GO:0009535">
    <property type="term" value="C:chloroplast thylakoid membrane"/>
    <property type="evidence" value="ECO:0007669"/>
    <property type="project" value="TreeGrafter"/>
</dbReference>
<evidence type="ECO:0000256" key="1">
    <source>
        <dbReference type="SAM" id="MobiDB-lite"/>
    </source>
</evidence>
<evidence type="ECO:0000256" key="2">
    <source>
        <dbReference type="SAM" id="Phobius"/>
    </source>
</evidence>
<keyword evidence="2" id="KW-0812">Transmembrane</keyword>
<dbReference type="OrthoDB" id="5296at2759"/>
<keyword evidence="2" id="KW-0472">Membrane</keyword>
<feature type="transmembrane region" description="Helical" evidence="2">
    <location>
        <begin position="35"/>
        <end position="51"/>
    </location>
</feature>
<evidence type="ECO:0000313" key="3">
    <source>
        <dbReference type="EMBL" id="PSC71348.1"/>
    </source>
</evidence>
<keyword evidence="4" id="KW-1185">Reference proteome</keyword>